<proteinExistence type="inferred from homology"/>
<dbReference type="PRINTS" id="PR00080">
    <property type="entry name" value="SDRFAMILY"/>
</dbReference>
<dbReference type="CDD" id="cd05263">
    <property type="entry name" value="MupV_like_SDR_e"/>
    <property type="match status" value="1"/>
</dbReference>
<evidence type="ECO:0000256" key="1">
    <source>
        <dbReference type="ARBA" id="ARBA00006484"/>
    </source>
</evidence>
<feature type="domain" description="Ketoreductase" evidence="3">
    <location>
        <begin position="381"/>
        <end position="565"/>
    </location>
</feature>
<dbReference type="InterPro" id="IPR013120">
    <property type="entry name" value="FAR_NAD-bd"/>
</dbReference>
<organism evidence="4 5">
    <name type="scientific">Pseudonocardia eucalypti</name>
    <dbReference type="NCBI Taxonomy" id="648755"/>
    <lineage>
        <taxon>Bacteria</taxon>
        <taxon>Bacillati</taxon>
        <taxon>Actinomycetota</taxon>
        <taxon>Actinomycetes</taxon>
        <taxon>Pseudonocardiales</taxon>
        <taxon>Pseudonocardiaceae</taxon>
        <taxon>Pseudonocardia</taxon>
    </lineage>
</organism>
<dbReference type="Proteomes" id="UP001428817">
    <property type="component" value="Unassembled WGS sequence"/>
</dbReference>
<evidence type="ECO:0000259" key="3">
    <source>
        <dbReference type="SMART" id="SM00822"/>
    </source>
</evidence>
<dbReference type="CDD" id="cd05233">
    <property type="entry name" value="SDR_c"/>
    <property type="match status" value="1"/>
</dbReference>
<dbReference type="Gene3D" id="3.40.50.720">
    <property type="entry name" value="NAD(P)-binding Rossmann-like Domain"/>
    <property type="match status" value="2"/>
</dbReference>
<gene>
    <name evidence="4" type="ORF">GCM10023321_35100</name>
</gene>
<dbReference type="SMART" id="SM00822">
    <property type="entry name" value="PKS_KR"/>
    <property type="match status" value="1"/>
</dbReference>
<dbReference type="NCBIfam" id="NF005539">
    <property type="entry name" value="PRK07201.1"/>
    <property type="match status" value="1"/>
</dbReference>
<evidence type="ECO:0000313" key="4">
    <source>
        <dbReference type="EMBL" id="GAA5157204.1"/>
    </source>
</evidence>
<sequence length="667" mass="71822">MRYLVTGGTGFLGRHLLARLLRHTDAEITCLVRSPQRLASRTGGLPGHERLRAVRGDLTADGLGLSDADRKSLQGVDHVVHLGAVYDMTASDAANRAANVEGTRRVIELAERIGAGCLHHVSSVAVSGDYRGRFTEADFDAGQHLGSPYHSTKFAAEALVRGQTAVPWRVYRPAIVVGDSRTGEIDKVDGPYYLLPSIDWIAKIAGTTGSLARIPVPDLGATTIVPVDYVADAMDVLIHREGLDGRAFHLVSPRPQPLVDVYNALAAAAGAPQLTRAIPDAVAAPARAVADFVGGLLGRVPEVVELRDAVITELGIPPEVLPHMTFETVFDDTDTRAALAGTDVYCPDFADYAGTLYAYWRKHLDRNRARRPGPHGQLDGRTVMITGASSGIGRETALRVAKAGGIPLLVARRGDELEKVRGEIEEAGGRASVYTCDITDADSVSELVSRVLADYDGVDMLVNNAGRSIRRSVRLSYDRFHDYERTMAINYFGAVRLTMALLPHMSRRRFGHIVNISSIGVQTNPPRFSAYLGSKAALDAFTRVVGSETFGDGITFTTIHMPLVRTPMIAPTNIYKAFPTRSPEEAADMVMEALERRPKHIGTTLGTLGSLAYTVAPRAVDAVLHVAYRVFPDSAAARGDADSAATEMSALSRGARAMARVLPGVHW</sequence>
<dbReference type="PANTHER" id="PTHR44196">
    <property type="entry name" value="DEHYDROGENASE/REDUCTASE SDR FAMILY MEMBER 7B"/>
    <property type="match status" value="1"/>
</dbReference>
<comment type="caution">
    <text evidence="4">The sequence shown here is derived from an EMBL/GenBank/DDBJ whole genome shotgun (WGS) entry which is preliminary data.</text>
</comment>
<dbReference type="RefSeq" id="WP_185059375.1">
    <property type="nucleotide sequence ID" value="NZ_BAABJP010000015.1"/>
</dbReference>
<reference evidence="5" key="1">
    <citation type="journal article" date="2019" name="Int. J. Syst. Evol. Microbiol.">
        <title>The Global Catalogue of Microorganisms (GCM) 10K type strain sequencing project: providing services to taxonomists for standard genome sequencing and annotation.</title>
        <authorList>
            <consortium name="The Broad Institute Genomics Platform"/>
            <consortium name="The Broad Institute Genome Sequencing Center for Infectious Disease"/>
            <person name="Wu L."/>
            <person name="Ma J."/>
        </authorList>
    </citation>
    <scope>NUCLEOTIDE SEQUENCE [LARGE SCALE GENOMIC DNA]</scope>
    <source>
        <strain evidence="5">JCM 18303</strain>
    </source>
</reference>
<keyword evidence="2" id="KW-0560">Oxidoreductase</keyword>
<dbReference type="Pfam" id="PF07993">
    <property type="entry name" value="NAD_binding_4"/>
    <property type="match status" value="1"/>
</dbReference>
<dbReference type="Pfam" id="PF00106">
    <property type="entry name" value="adh_short"/>
    <property type="match status" value="1"/>
</dbReference>
<accession>A0ABP9Q5X0</accession>
<dbReference type="InterPro" id="IPR057313">
    <property type="entry name" value="Maqu_2507-like"/>
</dbReference>
<dbReference type="InterPro" id="IPR036291">
    <property type="entry name" value="NAD(P)-bd_dom_sf"/>
</dbReference>
<dbReference type="InterPro" id="IPR002347">
    <property type="entry name" value="SDR_fam"/>
</dbReference>
<evidence type="ECO:0000256" key="2">
    <source>
        <dbReference type="ARBA" id="ARBA00023002"/>
    </source>
</evidence>
<name>A0ABP9Q5X0_9PSEU</name>
<dbReference type="PRINTS" id="PR00081">
    <property type="entry name" value="GDHRDH"/>
</dbReference>
<protein>
    <submittedName>
        <fullName evidence="4">SDR family oxidoreductase</fullName>
    </submittedName>
</protein>
<dbReference type="PANTHER" id="PTHR44196:SF1">
    <property type="entry name" value="DEHYDROGENASE_REDUCTASE SDR FAMILY MEMBER 7B"/>
    <property type="match status" value="1"/>
</dbReference>
<keyword evidence="5" id="KW-1185">Reference proteome</keyword>
<comment type="similarity">
    <text evidence="1">Belongs to the short-chain dehydrogenases/reductases (SDR) family.</text>
</comment>
<dbReference type="InterPro" id="IPR057326">
    <property type="entry name" value="KR_dom"/>
</dbReference>
<evidence type="ECO:0000313" key="5">
    <source>
        <dbReference type="Proteomes" id="UP001428817"/>
    </source>
</evidence>
<dbReference type="EMBL" id="BAABJP010000015">
    <property type="protein sequence ID" value="GAA5157204.1"/>
    <property type="molecule type" value="Genomic_DNA"/>
</dbReference>
<dbReference type="SUPFAM" id="SSF51735">
    <property type="entry name" value="NAD(P)-binding Rossmann-fold domains"/>
    <property type="match status" value="2"/>
</dbReference>